<organism evidence="2 3">
    <name type="scientific">Blumeria hordei</name>
    <name type="common">Barley powdery mildew</name>
    <name type="synonym">Blumeria graminis f. sp. hordei</name>
    <dbReference type="NCBI Taxonomy" id="2867405"/>
    <lineage>
        <taxon>Eukaryota</taxon>
        <taxon>Fungi</taxon>
        <taxon>Dikarya</taxon>
        <taxon>Ascomycota</taxon>
        <taxon>Pezizomycotina</taxon>
        <taxon>Leotiomycetes</taxon>
        <taxon>Erysiphales</taxon>
        <taxon>Erysiphaceae</taxon>
        <taxon>Blumeria</taxon>
    </lineage>
</organism>
<name>A0A383UMK3_BLUHO</name>
<gene>
    <name evidence="2" type="ORF">BLGHR1_11254</name>
</gene>
<sequence length="169" mass="19542">MKLSSYLATFAISTLASAHYLQLAEQSNIYDEGVKSNDFPWSGKNKLVTCPTSKRINFIDVEDINITPLVPVLNEWVEVEATPYFHAQIAGFYMRVLDSKTRRDLIEPIDVFKSLTKIGVHIPYNYDSHTFRFKFKPVIPGFSGKEVDLLFYIPNHFELFCVRTPLMRR</sequence>
<protein>
    <submittedName>
        <fullName evidence="2">Uncharacterized protein</fullName>
    </submittedName>
</protein>
<keyword evidence="1" id="KW-0732">Signal</keyword>
<dbReference type="Proteomes" id="UP000275772">
    <property type="component" value="Unassembled WGS sequence"/>
</dbReference>
<feature type="chain" id="PRO_5016673933" evidence="1">
    <location>
        <begin position="19"/>
        <end position="169"/>
    </location>
</feature>
<dbReference type="EMBL" id="UNSH01000011">
    <property type="protein sequence ID" value="SZF00512.1"/>
    <property type="molecule type" value="Genomic_DNA"/>
</dbReference>
<accession>A0A383UMK3</accession>
<proteinExistence type="predicted"/>
<dbReference type="AlphaFoldDB" id="A0A383UMK3"/>
<dbReference type="VEuPathDB" id="FungiDB:BLGHR1_11254"/>
<evidence type="ECO:0000313" key="3">
    <source>
        <dbReference type="Proteomes" id="UP000275772"/>
    </source>
</evidence>
<reference evidence="2 3" key="1">
    <citation type="submission" date="2017-11" db="EMBL/GenBank/DDBJ databases">
        <authorList>
            <person name="Kracher B."/>
        </authorList>
    </citation>
    <scope>NUCLEOTIDE SEQUENCE [LARGE SCALE GENOMIC DNA]</scope>
    <source>
        <strain evidence="2 3">RACE1</strain>
    </source>
</reference>
<evidence type="ECO:0000256" key="1">
    <source>
        <dbReference type="SAM" id="SignalP"/>
    </source>
</evidence>
<feature type="signal peptide" evidence="1">
    <location>
        <begin position="1"/>
        <end position="18"/>
    </location>
</feature>
<evidence type="ECO:0000313" key="2">
    <source>
        <dbReference type="EMBL" id="SZF00512.1"/>
    </source>
</evidence>